<comment type="caution">
    <text evidence="1">The sequence shown here is derived from an EMBL/GenBank/DDBJ whole genome shotgun (WGS) entry which is preliminary data.</text>
</comment>
<accession>A0AAV9ZYU4</accession>
<proteinExistence type="predicted"/>
<name>A0AAV9ZYU4_9AGAR</name>
<reference evidence="1 2" key="1">
    <citation type="journal article" date="2024" name="J Genomics">
        <title>Draft genome sequencing and assembly of Favolaschia claudopus CIRM-BRFM 2984 isolated from oak limbs.</title>
        <authorList>
            <person name="Navarro D."/>
            <person name="Drula E."/>
            <person name="Chaduli D."/>
            <person name="Cazenave R."/>
            <person name="Ahrendt S."/>
            <person name="Wang J."/>
            <person name="Lipzen A."/>
            <person name="Daum C."/>
            <person name="Barry K."/>
            <person name="Grigoriev I.V."/>
            <person name="Favel A."/>
            <person name="Rosso M.N."/>
            <person name="Martin F."/>
        </authorList>
    </citation>
    <scope>NUCLEOTIDE SEQUENCE [LARGE SCALE GENOMIC DNA]</scope>
    <source>
        <strain evidence="1 2">CIRM-BRFM 2984</strain>
    </source>
</reference>
<sequence length="196" mass="22327">MPLTRYKVSEVDTRNGAEYINANSRVSSWRCFGGTRHHNAASKQSGSTDRPEDLDLLAAYLPDLTNARGWLDVIYISSLVVLLPAIDHRRYKEEDAPEIEIIEAEAVCGKYKVFSPILLNLALALWTYHQDAYLKSPAAEVFQYLTPNEFCERLHESVSQYDEELGSLFESQVQAEKRRESFFLFDGKELSLLCLA</sequence>
<keyword evidence="2" id="KW-1185">Reference proteome</keyword>
<gene>
    <name evidence="1" type="ORF">R3P38DRAFT_3222378</name>
</gene>
<organism evidence="1 2">
    <name type="scientific">Favolaschia claudopus</name>
    <dbReference type="NCBI Taxonomy" id="2862362"/>
    <lineage>
        <taxon>Eukaryota</taxon>
        <taxon>Fungi</taxon>
        <taxon>Dikarya</taxon>
        <taxon>Basidiomycota</taxon>
        <taxon>Agaricomycotina</taxon>
        <taxon>Agaricomycetes</taxon>
        <taxon>Agaricomycetidae</taxon>
        <taxon>Agaricales</taxon>
        <taxon>Marasmiineae</taxon>
        <taxon>Mycenaceae</taxon>
        <taxon>Favolaschia</taxon>
    </lineage>
</organism>
<evidence type="ECO:0000313" key="1">
    <source>
        <dbReference type="EMBL" id="KAK6996249.1"/>
    </source>
</evidence>
<protein>
    <submittedName>
        <fullName evidence="1">Uncharacterized protein</fullName>
    </submittedName>
</protein>
<dbReference type="EMBL" id="JAWWNJ010000098">
    <property type="protein sequence ID" value="KAK6996249.1"/>
    <property type="molecule type" value="Genomic_DNA"/>
</dbReference>
<dbReference type="AlphaFoldDB" id="A0AAV9ZYU4"/>
<dbReference type="Proteomes" id="UP001362999">
    <property type="component" value="Unassembled WGS sequence"/>
</dbReference>
<evidence type="ECO:0000313" key="2">
    <source>
        <dbReference type="Proteomes" id="UP001362999"/>
    </source>
</evidence>